<evidence type="ECO:0000256" key="1">
    <source>
        <dbReference type="ARBA" id="ARBA00006484"/>
    </source>
</evidence>
<dbReference type="InterPro" id="IPR020904">
    <property type="entry name" value="Sc_DH/Rdtase_CS"/>
</dbReference>
<accession>A0A9P9EH52</accession>
<dbReference type="InterPro" id="IPR002347">
    <property type="entry name" value="SDR_fam"/>
</dbReference>
<organism evidence="6 7">
    <name type="scientific">Dactylonectria estremocensis</name>
    <dbReference type="NCBI Taxonomy" id="1079267"/>
    <lineage>
        <taxon>Eukaryota</taxon>
        <taxon>Fungi</taxon>
        <taxon>Dikarya</taxon>
        <taxon>Ascomycota</taxon>
        <taxon>Pezizomycotina</taxon>
        <taxon>Sordariomycetes</taxon>
        <taxon>Hypocreomycetidae</taxon>
        <taxon>Hypocreales</taxon>
        <taxon>Nectriaceae</taxon>
        <taxon>Dactylonectria</taxon>
    </lineage>
</organism>
<dbReference type="InterPro" id="IPR057326">
    <property type="entry name" value="KR_dom"/>
</dbReference>
<feature type="domain" description="Ketoreductase" evidence="5">
    <location>
        <begin position="17"/>
        <end position="212"/>
    </location>
</feature>
<dbReference type="Proteomes" id="UP000717696">
    <property type="component" value="Unassembled WGS sequence"/>
</dbReference>
<dbReference type="EMBL" id="JAGMUU010000016">
    <property type="protein sequence ID" value="KAH7137039.1"/>
    <property type="molecule type" value="Genomic_DNA"/>
</dbReference>
<dbReference type="PANTHER" id="PTHR44229">
    <property type="entry name" value="15-HYDROXYPROSTAGLANDIN DEHYDROGENASE [NAD(+)]"/>
    <property type="match status" value="1"/>
</dbReference>
<keyword evidence="7" id="KW-1185">Reference proteome</keyword>
<gene>
    <name evidence="6" type="ORF">B0J13DRAFT_449227</name>
</gene>
<proteinExistence type="inferred from homology"/>
<dbReference type="PRINTS" id="PR00081">
    <property type="entry name" value="GDHRDH"/>
</dbReference>
<protein>
    <recommendedName>
        <fullName evidence="5">Ketoreductase domain-containing protein</fullName>
    </recommendedName>
</protein>
<dbReference type="SMART" id="SM00822">
    <property type="entry name" value="PKS_KR"/>
    <property type="match status" value="1"/>
</dbReference>
<comment type="similarity">
    <text evidence="1 4">Belongs to the short-chain dehydrogenases/reductases (SDR) family.</text>
</comment>
<evidence type="ECO:0000256" key="2">
    <source>
        <dbReference type="ARBA" id="ARBA00022857"/>
    </source>
</evidence>
<reference evidence="6" key="1">
    <citation type="journal article" date="2021" name="Nat. Commun.">
        <title>Genetic determinants of endophytism in the Arabidopsis root mycobiome.</title>
        <authorList>
            <person name="Mesny F."/>
            <person name="Miyauchi S."/>
            <person name="Thiergart T."/>
            <person name="Pickel B."/>
            <person name="Atanasova L."/>
            <person name="Karlsson M."/>
            <person name="Huettel B."/>
            <person name="Barry K.W."/>
            <person name="Haridas S."/>
            <person name="Chen C."/>
            <person name="Bauer D."/>
            <person name="Andreopoulos W."/>
            <person name="Pangilinan J."/>
            <person name="LaButti K."/>
            <person name="Riley R."/>
            <person name="Lipzen A."/>
            <person name="Clum A."/>
            <person name="Drula E."/>
            <person name="Henrissat B."/>
            <person name="Kohler A."/>
            <person name="Grigoriev I.V."/>
            <person name="Martin F.M."/>
            <person name="Hacquard S."/>
        </authorList>
    </citation>
    <scope>NUCLEOTIDE SEQUENCE</scope>
    <source>
        <strain evidence="6">MPI-CAGE-AT-0021</strain>
    </source>
</reference>
<dbReference type="GO" id="GO:0016616">
    <property type="term" value="F:oxidoreductase activity, acting on the CH-OH group of donors, NAD or NADP as acceptor"/>
    <property type="evidence" value="ECO:0007669"/>
    <property type="project" value="TreeGrafter"/>
</dbReference>
<dbReference type="PANTHER" id="PTHR44229:SF4">
    <property type="entry name" value="15-HYDROXYPROSTAGLANDIN DEHYDROGENASE [NAD(+)]"/>
    <property type="match status" value="1"/>
</dbReference>
<keyword evidence="3" id="KW-0560">Oxidoreductase</keyword>
<dbReference type="Pfam" id="PF00106">
    <property type="entry name" value="adh_short"/>
    <property type="match status" value="1"/>
</dbReference>
<evidence type="ECO:0000313" key="6">
    <source>
        <dbReference type="EMBL" id="KAH7137039.1"/>
    </source>
</evidence>
<dbReference type="Gene3D" id="3.40.50.720">
    <property type="entry name" value="NAD(P)-binding Rossmann-like Domain"/>
    <property type="match status" value="1"/>
</dbReference>
<comment type="caution">
    <text evidence="6">The sequence shown here is derived from an EMBL/GenBank/DDBJ whole genome shotgun (WGS) entry which is preliminary data.</text>
</comment>
<evidence type="ECO:0000259" key="5">
    <source>
        <dbReference type="SMART" id="SM00822"/>
    </source>
</evidence>
<dbReference type="InterPro" id="IPR036291">
    <property type="entry name" value="NAD(P)-bd_dom_sf"/>
</dbReference>
<name>A0A9P9EH52_9HYPO</name>
<dbReference type="AlphaFoldDB" id="A0A9P9EH52"/>
<dbReference type="SUPFAM" id="SSF51735">
    <property type="entry name" value="NAD(P)-binding Rossmann-fold domains"/>
    <property type="match status" value="1"/>
</dbReference>
<dbReference type="OrthoDB" id="37659at2759"/>
<dbReference type="PRINTS" id="PR00080">
    <property type="entry name" value="SDRFAMILY"/>
</dbReference>
<dbReference type="PROSITE" id="PS00061">
    <property type="entry name" value="ADH_SHORT"/>
    <property type="match status" value="1"/>
</dbReference>
<evidence type="ECO:0000256" key="4">
    <source>
        <dbReference type="RuleBase" id="RU000363"/>
    </source>
</evidence>
<dbReference type="GO" id="GO:0005737">
    <property type="term" value="C:cytoplasm"/>
    <property type="evidence" value="ECO:0007669"/>
    <property type="project" value="TreeGrafter"/>
</dbReference>
<keyword evidence="2" id="KW-0521">NADP</keyword>
<evidence type="ECO:0000313" key="7">
    <source>
        <dbReference type="Proteomes" id="UP000717696"/>
    </source>
</evidence>
<sequence>MTAVSFNTAELCRLRGKTILLTGCSSGIGRATATTAYKHGANLILADWNEKELNGLVEDLEGHGRHGGRLAFRKTNVADWNDMVEVFEHGFKTFGAIDAVISNAGVNWGEALLEHNVEPVTNKLKPPSLEGLQINLIGHIYAVNCATYYFAKRQNGQCQIIITSSAAAFLDSPPLYLYATAKAGLVGMMRSLRHDLPKQGVTINVVAPWMTMTPMAPDLLKKVWESMPCNSPEGVGHALLFPILRPEVNGKSFFVAGDDIIEIEDTLETSRPSWMGKGLSGLIDEGQRRIIGARPFG</sequence>
<evidence type="ECO:0000256" key="3">
    <source>
        <dbReference type="ARBA" id="ARBA00023002"/>
    </source>
</evidence>